<evidence type="ECO:0000256" key="2">
    <source>
        <dbReference type="ARBA" id="ARBA00022963"/>
    </source>
</evidence>
<dbReference type="InterPro" id="IPR016035">
    <property type="entry name" value="Acyl_Trfase/lysoPLipase"/>
</dbReference>
<dbReference type="Gene3D" id="3.40.1090.10">
    <property type="entry name" value="Cytosolic phospholipase A2 catalytic domain"/>
    <property type="match status" value="2"/>
</dbReference>
<feature type="short sequence motif" description="DGA/G" evidence="4">
    <location>
        <begin position="198"/>
        <end position="200"/>
    </location>
</feature>
<sequence length="367" mass="41348">MSNSTPRKTVDLALQGGGAHGALTWGVLDRLLADPRIHISSVSGTSAGAMNAVVVADGLERGGREGARDALTAFWKTVSDAARFSPIQRTLWDRLTGRFSMDHSPVYLFFEQLTRQFSPYELNPMNINPLRDLVASQVDFERVNHCGKLKVFVTATNVRTGRGRIFTQPELTVDSVMASACLPFLFQAVEINGEAYWDGGYIGNPALYPLVEDTATRDLIIVQINPLIREELPRTGRDIINRLNEITFNASLIKELRAIELLHQLIEAEQLESERYRDIFVHLIHAHEELKDLDASSKLNAEWEYLTHLRDRGRAWADNFLERHFDDLGQRSSFDLKSLFTDTFAPPDLEHEDGDDNADHPPKEAKP</sequence>
<feature type="region of interest" description="Disordered" evidence="5">
    <location>
        <begin position="345"/>
        <end position="367"/>
    </location>
</feature>
<dbReference type="InterPro" id="IPR050301">
    <property type="entry name" value="NTE"/>
</dbReference>
<feature type="active site" description="Nucleophile" evidence="4">
    <location>
        <position position="46"/>
    </location>
</feature>
<feature type="short sequence motif" description="GXGXXG" evidence="4">
    <location>
        <begin position="16"/>
        <end position="21"/>
    </location>
</feature>
<dbReference type="GO" id="GO:0016787">
    <property type="term" value="F:hydrolase activity"/>
    <property type="evidence" value="ECO:0007669"/>
    <property type="project" value="UniProtKB-UniRule"/>
</dbReference>
<evidence type="ECO:0000313" key="7">
    <source>
        <dbReference type="EMBL" id="SEQ20358.1"/>
    </source>
</evidence>
<accession>A0A1H9E620</accession>
<evidence type="ECO:0000256" key="5">
    <source>
        <dbReference type="SAM" id="MobiDB-lite"/>
    </source>
</evidence>
<name>A0A1H9E620_9GAMM</name>
<reference evidence="7 8" key="1">
    <citation type="submission" date="2016-10" db="EMBL/GenBank/DDBJ databases">
        <authorList>
            <person name="de Groot N.N."/>
        </authorList>
    </citation>
    <scope>NUCLEOTIDE SEQUENCE [LARGE SCALE GENOMIC DNA]</scope>
    <source>
        <strain evidence="7 8">B7-7</strain>
    </source>
</reference>
<feature type="active site" description="Proton acceptor" evidence="4">
    <location>
        <position position="198"/>
    </location>
</feature>
<proteinExistence type="predicted"/>
<feature type="domain" description="PNPLA" evidence="6">
    <location>
        <begin position="12"/>
        <end position="211"/>
    </location>
</feature>
<protein>
    <submittedName>
        <fullName evidence="7">NTE family protein</fullName>
    </submittedName>
</protein>
<keyword evidence="3 4" id="KW-0443">Lipid metabolism</keyword>
<evidence type="ECO:0000259" key="6">
    <source>
        <dbReference type="PROSITE" id="PS51635"/>
    </source>
</evidence>
<gene>
    <name evidence="7" type="ORF">SAMN05421693_12010</name>
</gene>
<feature type="short sequence motif" description="GXSXG" evidence="4">
    <location>
        <begin position="44"/>
        <end position="48"/>
    </location>
</feature>
<evidence type="ECO:0000256" key="3">
    <source>
        <dbReference type="ARBA" id="ARBA00023098"/>
    </source>
</evidence>
<dbReference type="AlphaFoldDB" id="A0A1H9E620"/>
<dbReference type="EMBL" id="FOFO01000020">
    <property type="protein sequence ID" value="SEQ20358.1"/>
    <property type="molecule type" value="Genomic_DNA"/>
</dbReference>
<dbReference type="RefSeq" id="WP_090207719.1">
    <property type="nucleotide sequence ID" value="NZ_FOFO01000020.1"/>
</dbReference>
<dbReference type="Proteomes" id="UP000199496">
    <property type="component" value="Unassembled WGS sequence"/>
</dbReference>
<dbReference type="STRING" id="867345.SAMN05421693_12010"/>
<keyword evidence="1 4" id="KW-0378">Hydrolase</keyword>
<feature type="compositionally biased region" description="Basic and acidic residues" evidence="5">
    <location>
        <begin position="357"/>
        <end position="367"/>
    </location>
</feature>
<dbReference type="PROSITE" id="PS51635">
    <property type="entry name" value="PNPLA"/>
    <property type="match status" value="1"/>
</dbReference>
<dbReference type="GO" id="GO:0016042">
    <property type="term" value="P:lipid catabolic process"/>
    <property type="evidence" value="ECO:0007669"/>
    <property type="project" value="UniProtKB-UniRule"/>
</dbReference>
<evidence type="ECO:0000313" key="8">
    <source>
        <dbReference type="Proteomes" id="UP000199496"/>
    </source>
</evidence>
<organism evidence="7 8">
    <name type="scientific">Ectothiorhodospira magna</name>
    <dbReference type="NCBI Taxonomy" id="867345"/>
    <lineage>
        <taxon>Bacteria</taxon>
        <taxon>Pseudomonadati</taxon>
        <taxon>Pseudomonadota</taxon>
        <taxon>Gammaproteobacteria</taxon>
        <taxon>Chromatiales</taxon>
        <taxon>Ectothiorhodospiraceae</taxon>
        <taxon>Ectothiorhodospira</taxon>
    </lineage>
</organism>
<keyword evidence="8" id="KW-1185">Reference proteome</keyword>
<dbReference type="Pfam" id="PF01734">
    <property type="entry name" value="Patatin"/>
    <property type="match status" value="1"/>
</dbReference>
<dbReference type="InterPro" id="IPR002641">
    <property type="entry name" value="PNPLA_dom"/>
</dbReference>
<keyword evidence="2 4" id="KW-0442">Lipid degradation</keyword>
<evidence type="ECO:0000256" key="4">
    <source>
        <dbReference type="PROSITE-ProRule" id="PRU01161"/>
    </source>
</evidence>
<dbReference type="PANTHER" id="PTHR14226:SF78">
    <property type="entry name" value="SLR0060 PROTEIN"/>
    <property type="match status" value="1"/>
</dbReference>
<dbReference type="OrthoDB" id="9807112at2"/>
<dbReference type="PANTHER" id="PTHR14226">
    <property type="entry name" value="NEUROPATHY TARGET ESTERASE/SWISS CHEESE D.MELANOGASTER"/>
    <property type="match status" value="1"/>
</dbReference>
<dbReference type="SUPFAM" id="SSF52151">
    <property type="entry name" value="FabD/lysophospholipase-like"/>
    <property type="match status" value="1"/>
</dbReference>
<evidence type="ECO:0000256" key="1">
    <source>
        <dbReference type="ARBA" id="ARBA00022801"/>
    </source>
</evidence>